<evidence type="ECO:0000313" key="1">
    <source>
        <dbReference type="EMBL" id="VVC37635.1"/>
    </source>
</evidence>
<reference evidence="1 2" key="1">
    <citation type="submission" date="2019-08" db="EMBL/GenBank/DDBJ databases">
        <authorList>
            <person name="Alioto T."/>
            <person name="Alioto T."/>
            <person name="Gomez Garrido J."/>
        </authorList>
    </citation>
    <scope>NUCLEOTIDE SEQUENCE [LARGE SCALE GENOMIC DNA]</scope>
</reference>
<organism evidence="1 2">
    <name type="scientific">Cinara cedri</name>
    <dbReference type="NCBI Taxonomy" id="506608"/>
    <lineage>
        <taxon>Eukaryota</taxon>
        <taxon>Metazoa</taxon>
        <taxon>Ecdysozoa</taxon>
        <taxon>Arthropoda</taxon>
        <taxon>Hexapoda</taxon>
        <taxon>Insecta</taxon>
        <taxon>Pterygota</taxon>
        <taxon>Neoptera</taxon>
        <taxon>Paraneoptera</taxon>
        <taxon>Hemiptera</taxon>
        <taxon>Sternorrhyncha</taxon>
        <taxon>Aphidomorpha</taxon>
        <taxon>Aphidoidea</taxon>
        <taxon>Aphididae</taxon>
        <taxon>Lachninae</taxon>
        <taxon>Cinara</taxon>
    </lineage>
</organism>
<dbReference type="OrthoDB" id="6590423at2759"/>
<dbReference type="Proteomes" id="UP000325440">
    <property type="component" value="Unassembled WGS sequence"/>
</dbReference>
<proteinExistence type="predicted"/>
<sequence length="121" mass="14581">MNISKSIQTVNNVDDYNGKFQKFEDEIDFHVDKVIKSIYQTADILTIHHKEILQLDKQTDSIYQKLNSEKEMINNSIDKFNNTNMEKEFWKWRERLKQKNETNVSFTKEALKLKSNYQQKM</sequence>
<name>A0A5E4N7T6_9HEMI</name>
<dbReference type="AlphaFoldDB" id="A0A5E4N7T6"/>
<accession>A0A5E4N7T6</accession>
<gene>
    <name evidence="1" type="ORF">CINCED_3A024763</name>
</gene>
<keyword evidence="2" id="KW-1185">Reference proteome</keyword>
<protein>
    <submittedName>
        <fullName evidence="1">Uncharacterized protein</fullName>
    </submittedName>
</protein>
<evidence type="ECO:0000313" key="2">
    <source>
        <dbReference type="Proteomes" id="UP000325440"/>
    </source>
</evidence>
<dbReference type="EMBL" id="CABPRJ010001451">
    <property type="protein sequence ID" value="VVC37635.1"/>
    <property type="molecule type" value="Genomic_DNA"/>
</dbReference>